<organism evidence="2 3">
    <name type="scientific">Streptomyces xiangluensis</name>
    <dbReference type="NCBI Taxonomy" id="2665720"/>
    <lineage>
        <taxon>Bacteria</taxon>
        <taxon>Bacillati</taxon>
        <taxon>Actinomycetota</taxon>
        <taxon>Actinomycetes</taxon>
        <taxon>Kitasatosporales</taxon>
        <taxon>Streptomycetaceae</taxon>
        <taxon>Streptomyces</taxon>
    </lineage>
</organism>
<evidence type="ECO:0000256" key="1">
    <source>
        <dbReference type="SAM" id="MobiDB-lite"/>
    </source>
</evidence>
<evidence type="ECO:0000313" key="2">
    <source>
        <dbReference type="EMBL" id="MFC4467465.1"/>
    </source>
</evidence>
<protein>
    <recommendedName>
        <fullName evidence="4">TrkA-N domain-containing protein</fullName>
    </recommendedName>
</protein>
<dbReference type="Gene3D" id="3.40.50.720">
    <property type="entry name" value="NAD(P)-binding Rossmann-like Domain"/>
    <property type="match status" value="1"/>
</dbReference>
<feature type="compositionally biased region" description="Basic and acidic residues" evidence="1">
    <location>
        <begin position="128"/>
        <end position="151"/>
    </location>
</feature>
<reference evidence="3" key="1">
    <citation type="journal article" date="2019" name="Int. J. Syst. Evol. Microbiol.">
        <title>The Global Catalogue of Microorganisms (GCM) 10K type strain sequencing project: providing services to taxonomists for standard genome sequencing and annotation.</title>
        <authorList>
            <consortium name="The Broad Institute Genomics Platform"/>
            <consortium name="The Broad Institute Genome Sequencing Center for Infectious Disease"/>
            <person name="Wu L."/>
            <person name="Ma J."/>
        </authorList>
    </citation>
    <scope>NUCLEOTIDE SEQUENCE [LARGE SCALE GENOMIC DNA]</scope>
    <source>
        <strain evidence="3">DT43</strain>
    </source>
</reference>
<proteinExistence type="predicted"/>
<comment type="caution">
    <text evidence="2">The sequence shown here is derived from an EMBL/GenBank/DDBJ whole genome shotgun (WGS) entry which is preliminary data.</text>
</comment>
<gene>
    <name evidence="2" type="ORF">ACFPH6_23540</name>
</gene>
<evidence type="ECO:0008006" key="4">
    <source>
        <dbReference type="Google" id="ProtNLM"/>
    </source>
</evidence>
<evidence type="ECO:0000313" key="3">
    <source>
        <dbReference type="Proteomes" id="UP001596012"/>
    </source>
</evidence>
<sequence>MGPSWEDATLDRFVLRKLGLDAAQAMAAVASDDLDNIAVAVAVAVAAPAVAPDLRVVIRADDHEAIAETQSLFSIGIVHDLAGLSAAYTTASLTGLRPRGVLARGRPLLVERENGTFTQGPHGSRCHHQQDRLQGTERSSRDTTGVRRPESEAGGGA</sequence>
<accession>A0ABV8YTM7</accession>
<name>A0ABV8YTM7_9ACTN</name>
<feature type="region of interest" description="Disordered" evidence="1">
    <location>
        <begin position="114"/>
        <end position="157"/>
    </location>
</feature>
<dbReference type="EMBL" id="JBHSFG010000039">
    <property type="protein sequence ID" value="MFC4467465.1"/>
    <property type="molecule type" value="Genomic_DNA"/>
</dbReference>
<dbReference type="Proteomes" id="UP001596012">
    <property type="component" value="Unassembled WGS sequence"/>
</dbReference>
<dbReference type="RefSeq" id="WP_386344804.1">
    <property type="nucleotide sequence ID" value="NZ_JBHSFG010000039.1"/>
</dbReference>
<keyword evidence="3" id="KW-1185">Reference proteome</keyword>